<dbReference type="PANTHER" id="PTHR35337:SF1">
    <property type="entry name" value="SLR1478 PROTEIN"/>
    <property type="match status" value="1"/>
</dbReference>
<keyword evidence="3" id="KW-1185">Reference proteome</keyword>
<dbReference type="Proteomes" id="UP001597101">
    <property type="component" value="Unassembled WGS sequence"/>
</dbReference>
<reference evidence="3" key="1">
    <citation type="journal article" date="2019" name="Int. J. Syst. Evol. Microbiol.">
        <title>The Global Catalogue of Microorganisms (GCM) 10K type strain sequencing project: providing services to taxonomists for standard genome sequencing and annotation.</title>
        <authorList>
            <consortium name="The Broad Institute Genomics Platform"/>
            <consortium name="The Broad Institute Genome Sequencing Center for Infectious Disease"/>
            <person name="Wu L."/>
            <person name="Ma J."/>
        </authorList>
    </citation>
    <scope>NUCLEOTIDE SEQUENCE [LARGE SCALE GENOMIC DNA]</scope>
    <source>
        <strain evidence="3">CCUG 60023</strain>
    </source>
</reference>
<sequence>MSTEDLMRSARFRKEREQEWKRLSDLVTRVEKSGVQNLGFEDAERLTALYRQAMNSLSLAREISLDRALLTYLESLCARAYLAVYAPRDTLVGLVGRYFKSSAPQAVRRSWLAFLLAFIAMASGATLAYFLTLQDSSWYYSFVPGGLAGGRGPDATAEYLRGVIYDDTPPSLDQLTAFSTSLFAHNTQVSIFAFALGVMGGLPTAILTFYNGTILGTFFAIHAEKGLAFDLFGWLSIHGVTELTAIMMAAAGGFRLAGAILFPGNNTRSYALRLAGRDAIKLIILAAIMLIVAGILEGVFRQTVQDPWLRITIGWGAGALWLAWIVLCGREEINANERQAG</sequence>
<organism evidence="2 3">
    <name type="scientific">Pseudahrensia aquimaris</name>
    <dbReference type="NCBI Taxonomy" id="744461"/>
    <lineage>
        <taxon>Bacteria</taxon>
        <taxon>Pseudomonadati</taxon>
        <taxon>Pseudomonadota</taxon>
        <taxon>Alphaproteobacteria</taxon>
        <taxon>Hyphomicrobiales</taxon>
        <taxon>Ahrensiaceae</taxon>
        <taxon>Pseudahrensia</taxon>
    </lineage>
</organism>
<evidence type="ECO:0000256" key="1">
    <source>
        <dbReference type="SAM" id="Phobius"/>
    </source>
</evidence>
<feature type="transmembrane region" description="Helical" evidence="1">
    <location>
        <begin position="217"/>
        <end position="237"/>
    </location>
</feature>
<comment type="caution">
    <text evidence="2">The sequence shown here is derived from an EMBL/GenBank/DDBJ whole genome shotgun (WGS) entry which is preliminary data.</text>
</comment>
<evidence type="ECO:0000313" key="2">
    <source>
        <dbReference type="EMBL" id="MFD0916805.1"/>
    </source>
</evidence>
<keyword evidence="1" id="KW-0472">Membrane</keyword>
<dbReference type="Pfam" id="PF01944">
    <property type="entry name" value="SpoIIM"/>
    <property type="match status" value="1"/>
</dbReference>
<dbReference type="RefSeq" id="WP_377212654.1">
    <property type="nucleotide sequence ID" value="NZ_JBHTJV010000009.1"/>
</dbReference>
<feature type="transmembrane region" description="Helical" evidence="1">
    <location>
        <begin position="282"/>
        <end position="301"/>
    </location>
</feature>
<gene>
    <name evidence="2" type="ORF">ACFQ14_10335</name>
</gene>
<name>A0ABW3FIS3_9HYPH</name>
<dbReference type="InterPro" id="IPR002798">
    <property type="entry name" value="SpoIIM-like"/>
</dbReference>
<feature type="transmembrane region" description="Helical" evidence="1">
    <location>
        <begin position="243"/>
        <end position="262"/>
    </location>
</feature>
<keyword evidence="1" id="KW-0812">Transmembrane</keyword>
<feature type="transmembrane region" description="Helical" evidence="1">
    <location>
        <begin position="111"/>
        <end position="131"/>
    </location>
</feature>
<dbReference type="EMBL" id="JBHTJV010000009">
    <property type="protein sequence ID" value="MFD0916805.1"/>
    <property type="molecule type" value="Genomic_DNA"/>
</dbReference>
<accession>A0ABW3FIS3</accession>
<protein>
    <submittedName>
        <fullName evidence="2">Stage II sporulation protein M</fullName>
    </submittedName>
</protein>
<proteinExistence type="predicted"/>
<feature type="transmembrane region" description="Helical" evidence="1">
    <location>
        <begin position="189"/>
        <end position="210"/>
    </location>
</feature>
<feature type="transmembrane region" description="Helical" evidence="1">
    <location>
        <begin position="307"/>
        <end position="328"/>
    </location>
</feature>
<evidence type="ECO:0000313" key="3">
    <source>
        <dbReference type="Proteomes" id="UP001597101"/>
    </source>
</evidence>
<keyword evidence="1" id="KW-1133">Transmembrane helix</keyword>
<dbReference type="PANTHER" id="PTHR35337">
    <property type="entry name" value="SLR1478 PROTEIN"/>
    <property type="match status" value="1"/>
</dbReference>